<dbReference type="Proteomes" id="UP001054902">
    <property type="component" value="Unassembled WGS sequence"/>
</dbReference>
<accession>A0AAD3H4Y3</accession>
<name>A0AAD3H4Y3_9STRA</name>
<feature type="compositionally biased region" description="Pro residues" evidence="1">
    <location>
        <begin position="109"/>
        <end position="118"/>
    </location>
</feature>
<evidence type="ECO:0000313" key="3">
    <source>
        <dbReference type="Proteomes" id="UP001054902"/>
    </source>
</evidence>
<gene>
    <name evidence="2" type="ORF">CTEN210_07031</name>
</gene>
<dbReference type="AlphaFoldDB" id="A0AAD3H4Y3"/>
<feature type="region of interest" description="Disordered" evidence="1">
    <location>
        <begin position="61"/>
        <end position="118"/>
    </location>
</feature>
<evidence type="ECO:0000313" key="2">
    <source>
        <dbReference type="EMBL" id="GFH50555.1"/>
    </source>
</evidence>
<comment type="caution">
    <text evidence="2">The sequence shown here is derived from an EMBL/GenBank/DDBJ whole genome shotgun (WGS) entry which is preliminary data.</text>
</comment>
<feature type="compositionally biased region" description="Polar residues" evidence="1">
    <location>
        <begin position="83"/>
        <end position="101"/>
    </location>
</feature>
<keyword evidence="3" id="KW-1185">Reference proteome</keyword>
<evidence type="ECO:0000256" key="1">
    <source>
        <dbReference type="SAM" id="MobiDB-lite"/>
    </source>
</evidence>
<dbReference type="EMBL" id="BLLK01000040">
    <property type="protein sequence ID" value="GFH50555.1"/>
    <property type="molecule type" value="Genomic_DNA"/>
</dbReference>
<reference evidence="2 3" key="1">
    <citation type="journal article" date="2021" name="Sci. Rep.">
        <title>The genome of the diatom Chaetoceros tenuissimus carries an ancient integrated fragment of an extant virus.</title>
        <authorList>
            <person name="Hongo Y."/>
            <person name="Kimura K."/>
            <person name="Takaki Y."/>
            <person name="Yoshida Y."/>
            <person name="Baba S."/>
            <person name="Kobayashi G."/>
            <person name="Nagasaki K."/>
            <person name="Hano T."/>
            <person name="Tomaru Y."/>
        </authorList>
    </citation>
    <scope>NUCLEOTIDE SEQUENCE [LARGE SCALE GENOMIC DNA]</scope>
    <source>
        <strain evidence="2 3">NIES-3715</strain>
    </source>
</reference>
<proteinExistence type="predicted"/>
<protein>
    <submittedName>
        <fullName evidence="2">Uncharacterized protein</fullName>
    </submittedName>
</protein>
<sequence>MIEEAQALGFYFDWDEEKDREKQKKKYLLDPQQYFENCAKAQAYYKANGHHFIPDDQPEAEWWKQSNDGSGMGKIPLLPPMNQGPNSNLTNEGFTCTQNDGSGMDELRPVPPLPKKTS</sequence>
<organism evidence="2 3">
    <name type="scientific">Chaetoceros tenuissimus</name>
    <dbReference type="NCBI Taxonomy" id="426638"/>
    <lineage>
        <taxon>Eukaryota</taxon>
        <taxon>Sar</taxon>
        <taxon>Stramenopiles</taxon>
        <taxon>Ochrophyta</taxon>
        <taxon>Bacillariophyta</taxon>
        <taxon>Coscinodiscophyceae</taxon>
        <taxon>Chaetocerotophycidae</taxon>
        <taxon>Chaetocerotales</taxon>
        <taxon>Chaetocerotaceae</taxon>
        <taxon>Chaetoceros</taxon>
    </lineage>
</organism>